<evidence type="ECO:0000313" key="2">
    <source>
        <dbReference type="Proteomes" id="UP000434580"/>
    </source>
</evidence>
<proteinExistence type="predicted"/>
<protein>
    <submittedName>
        <fullName evidence="1">Uncharacterized protein</fullName>
    </submittedName>
</protein>
<dbReference type="EMBL" id="CACSII010000007">
    <property type="protein sequence ID" value="CAA0099678.1"/>
    <property type="molecule type" value="Genomic_DNA"/>
</dbReference>
<name>A0A5S9P7T3_9GAMM</name>
<organism evidence="1 2">
    <name type="scientific">BD1-7 clade bacterium</name>
    <dbReference type="NCBI Taxonomy" id="2029982"/>
    <lineage>
        <taxon>Bacteria</taxon>
        <taxon>Pseudomonadati</taxon>
        <taxon>Pseudomonadota</taxon>
        <taxon>Gammaproteobacteria</taxon>
        <taxon>Cellvibrionales</taxon>
        <taxon>Spongiibacteraceae</taxon>
        <taxon>BD1-7 clade</taxon>
    </lineage>
</organism>
<reference evidence="1 2" key="1">
    <citation type="submission" date="2019-11" db="EMBL/GenBank/DDBJ databases">
        <authorList>
            <person name="Holert J."/>
        </authorList>
    </citation>
    <scope>NUCLEOTIDE SEQUENCE [LARGE SCALE GENOMIC DNA]</scope>
    <source>
        <strain evidence="1">BC5_2</strain>
    </source>
</reference>
<evidence type="ECO:0000313" key="1">
    <source>
        <dbReference type="EMBL" id="CAA0099678.1"/>
    </source>
</evidence>
<gene>
    <name evidence="1" type="ORF">DPBNPPHM_03747</name>
</gene>
<dbReference type="AlphaFoldDB" id="A0A5S9P7T3"/>
<accession>A0A5S9P7T3</accession>
<dbReference type="Proteomes" id="UP000434580">
    <property type="component" value="Unassembled WGS sequence"/>
</dbReference>
<sequence length="143" mass="15735">MNMNPFKISIIFVLSSTLLQSGCSSEKAHAESPCPSRIYGASLTVLDSISREVVSTSSVYLSGRSSNNNGEIVETQIIYNSDAEIYRHDSVFGDSRLNLSKSQEIFIYVTDSNYNSNVSVAYNYGCTDIEQTIYLCPNGTACR</sequence>